<keyword evidence="2" id="KW-1185">Reference proteome</keyword>
<accession>A0A087UC68</accession>
<dbReference type="Proteomes" id="UP000054359">
    <property type="component" value="Unassembled WGS sequence"/>
</dbReference>
<dbReference type="OrthoDB" id="6426973at2759"/>
<dbReference type="OMA" id="VWVAISF"/>
<evidence type="ECO:0000313" key="1">
    <source>
        <dbReference type="EMBL" id="KFM74957.1"/>
    </source>
</evidence>
<sequence length="145" mass="16741">MVWVAISFDSQTPLVIIRGTLTAQRYVDDILRPVLLPFLLQNSGLIFQQYNARPHTARVAMNCLTACQTLPWPARSPALSPIEHVWDMIGRRLHLPGNVDDLTRQLEQIWQELPQEIIRELYESMPRHLESRLEVGLHLIELVIS</sequence>
<dbReference type="GO" id="GO:0003676">
    <property type="term" value="F:nucleic acid binding"/>
    <property type="evidence" value="ECO:0007669"/>
    <property type="project" value="InterPro"/>
</dbReference>
<dbReference type="Gene3D" id="3.30.420.10">
    <property type="entry name" value="Ribonuclease H-like superfamily/Ribonuclease H"/>
    <property type="match status" value="1"/>
</dbReference>
<dbReference type="AlphaFoldDB" id="A0A087UC68"/>
<reference evidence="1 2" key="1">
    <citation type="submission" date="2013-11" db="EMBL/GenBank/DDBJ databases">
        <title>Genome sequencing of Stegodyphus mimosarum.</title>
        <authorList>
            <person name="Bechsgaard J."/>
        </authorList>
    </citation>
    <scope>NUCLEOTIDE SEQUENCE [LARGE SCALE GENOMIC DNA]</scope>
</reference>
<gene>
    <name evidence="1" type="ORF">X975_10888</name>
</gene>
<feature type="non-terminal residue" evidence="1">
    <location>
        <position position="145"/>
    </location>
</feature>
<proteinExistence type="predicted"/>
<dbReference type="InterPro" id="IPR036397">
    <property type="entry name" value="RNaseH_sf"/>
</dbReference>
<organism evidence="1 2">
    <name type="scientific">Stegodyphus mimosarum</name>
    <name type="common">African social velvet spider</name>
    <dbReference type="NCBI Taxonomy" id="407821"/>
    <lineage>
        <taxon>Eukaryota</taxon>
        <taxon>Metazoa</taxon>
        <taxon>Ecdysozoa</taxon>
        <taxon>Arthropoda</taxon>
        <taxon>Chelicerata</taxon>
        <taxon>Arachnida</taxon>
        <taxon>Araneae</taxon>
        <taxon>Araneomorphae</taxon>
        <taxon>Entelegynae</taxon>
        <taxon>Eresoidea</taxon>
        <taxon>Eresidae</taxon>
        <taxon>Stegodyphus</taxon>
    </lineage>
</organism>
<protein>
    <submittedName>
        <fullName evidence="1">Transposable element Tcb1 transposase</fullName>
    </submittedName>
</protein>
<evidence type="ECO:0000313" key="2">
    <source>
        <dbReference type="Proteomes" id="UP000054359"/>
    </source>
</evidence>
<name>A0A087UC68_STEMI</name>
<dbReference type="EMBL" id="KK119171">
    <property type="protein sequence ID" value="KFM74957.1"/>
    <property type="molecule type" value="Genomic_DNA"/>
</dbReference>